<reference evidence="1" key="1">
    <citation type="submission" date="2022-07" db="EMBL/GenBank/DDBJ databases">
        <title>Phylogenomic reconstructions and comparative analyses of Kickxellomycotina fungi.</title>
        <authorList>
            <person name="Reynolds N.K."/>
            <person name="Stajich J.E."/>
            <person name="Barry K."/>
            <person name="Grigoriev I.V."/>
            <person name="Crous P."/>
            <person name="Smith M.E."/>
        </authorList>
    </citation>
    <scope>NUCLEOTIDE SEQUENCE</scope>
    <source>
        <strain evidence="1">Benny 63K</strain>
    </source>
</reference>
<sequence>MSEQCAPSDAASPAVHVADSEEREPLLSPDEQQHEQQHASPQAEEAPVLSSNVPTIAKRLTPLLGLCLGGACLLLGVYILYIILHIPGIVYVIRSSEPKLTSAALIDTADDSVVFSAKVRFPHWKRGPASVPFLNVTLFHDSDMVGWTCAKDFEISGPTTDLELYQVFNIVDQHAMVRLVSATVDSRYITVDTRTVVDLSGIGRFLPKVGVRSKVDMAVPLPSLTENYTIHAVSGPSVDKEKGGVTTMASVRVSIPVKNVSANIDTVHFDVSYHGIKIATARIGPINVRTGGIVEVPAAINVREISSRSHESALEDIVRSIASGKGIDLKVSGTSAADYSTAPMWLRQALHRTSVVVSTGLLSMPAGDLPSFDDMIKDIVVDRFYAYWSAENDFNPWIGVSGQAIVQLPNPSGADMAVDIESFVPHIQLLDDNKQVFATVDAPTIPFVVKQVAPLKFMAACDFDRIGLNVVQDREEQFTYMMQRTLVDRHLVVGVNGTLDVVLATSIGKLRIDALPFYTHVDRKFDSECAGKHCKPSSIDADTARTPSALSTSKGGPKPGRVPELIVSRMHITNTTKDLIVIEIDIDINNPFNYGAYITDLAMNVDYKDLRIAKVGIKELAMDQGAHKVTIYVDFYNYPEDPRQRMLFLQASMGKNMTIGISGFPNCTSIAPLEASLREFSQKIDIDFSKLKGGSSDKIVSEFPKVLREIVFHLFNIAVEATVVNPVSGADIWLQSIEAVGYYKGDIPLGTLDYDLTVNSPRQGSFKSNGLLLPFNQAITTPRLPIVANDTTIGWDVLRRAIGGTLDVDVFTNVQVLVGNAQFNVTAMGKNAPVKIRL</sequence>
<gene>
    <name evidence="1" type="ORF">LPJ66_007847</name>
</gene>
<dbReference type="EMBL" id="JANBPG010001473">
    <property type="protein sequence ID" value="KAJ1889784.1"/>
    <property type="molecule type" value="Genomic_DNA"/>
</dbReference>
<proteinExistence type="predicted"/>
<keyword evidence="2" id="KW-1185">Reference proteome</keyword>
<protein>
    <submittedName>
        <fullName evidence="1">Uncharacterized protein</fullName>
    </submittedName>
</protein>
<name>A0ACC1I8D2_9FUNG</name>
<evidence type="ECO:0000313" key="2">
    <source>
        <dbReference type="Proteomes" id="UP001150581"/>
    </source>
</evidence>
<comment type="caution">
    <text evidence="1">The sequence shown here is derived from an EMBL/GenBank/DDBJ whole genome shotgun (WGS) entry which is preliminary data.</text>
</comment>
<dbReference type="Proteomes" id="UP001150581">
    <property type="component" value="Unassembled WGS sequence"/>
</dbReference>
<organism evidence="1 2">
    <name type="scientific">Kickxella alabastrina</name>
    <dbReference type="NCBI Taxonomy" id="61397"/>
    <lineage>
        <taxon>Eukaryota</taxon>
        <taxon>Fungi</taxon>
        <taxon>Fungi incertae sedis</taxon>
        <taxon>Zoopagomycota</taxon>
        <taxon>Kickxellomycotina</taxon>
        <taxon>Kickxellomycetes</taxon>
        <taxon>Kickxellales</taxon>
        <taxon>Kickxellaceae</taxon>
        <taxon>Kickxella</taxon>
    </lineage>
</organism>
<evidence type="ECO:0000313" key="1">
    <source>
        <dbReference type="EMBL" id="KAJ1889784.1"/>
    </source>
</evidence>
<accession>A0ACC1I8D2</accession>